<gene>
    <name evidence="2" type="ORF">AAC691_20970</name>
</gene>
<evidence type="ECO:0000259" key="1">
    <source>
        <dbReference type="Pfam" id="PF18922"/>
    </source>
</evidence>
<sequence>MSSGTQGPPRQVSHLPPSLTICAVDDIMPQLAADALRRSCLKMRFDRAVLLSSARPATLAAGIEHVAIPALASRDAYSRFILRDLHHHIDTTHVLIVQWDGFVLDGTAWDGAFAAYDYIGAVWDWHAQRRVGNGGFSLRSRKLLKAAAEIAPEQTAGLGEDEMICRVLAARLESEFGIVFAPEALARRFAYERALPDGRTFGFHGFFNLWRHLGDDDLLEITAALPVGLVRSREFLEYAACCLAVKKYSAAHAAMRRLLACVDGDGLDAHFRQAGVAPELAKMLLEI</sequence>
<feature type="domain" description="DUF5672" evidence="1">
    <location>
        <begin position="67"/>
        <end position="204"/>
    </location>
</feature>
<dbReference type="Proteomes" id="UP001449795">
    <property type="component" value="Chromosome"/>
</dbReference>
<dbReference type="InterPro" id="IPR043729">
    <property type="entry name" value="DUF5672"/>
</dbReference>
<organism evidence="2 3">
    <name type="scientific">Nguyenibacter vanlangensis</name>
    <dbReference type="NCBI Taxonomy" id="1216886"/>
    <lineage>
        <taxon>Bacteria</taxon>
        <taxon>Pseudomonadati</taxon>
        <taxon>Pseudomonadota</taxon>
        <taxon>Alphaproteobacteria</taxon>
        <taxon>Acetobacterales</taxon>
        <taxon>Acetobacteraceae</taxon>
        <taxon>Nguyenibacter</taxon>
    </lineage>
</organism>
<proteinExistence type="predicted"/>
<dbReference type="EMBL" id="CP152276">
    <property type="protein sequence ID" value="XAE42685.1"/>
    <property type="molecule type" value="Genomic_DNA"/>
</dbReference>
<evidence type="ECO:0000313" key="2">
    <source>
        <dbReference type="EMBL" id="XAE42685.1"/>
    </source>
</evidence>
<evidence type="ECO:0000313" key="3">
    <source>
        <dbReference type="Proteomes" id="UP001449795"/>
    </source>
</evidence>
<reference evidence="2 3" key="1">
    <citation type="submission" date="2024-04" db="EMBL/GenBank/DDBJ databases">
        <title>Complete genome sequence of Nguyenibacter vanlangesis HBCM-1154, a strain capable of nitrogen fixation, IAA production, and phosphorus solubilization isolated from sugarcane soil.</title>
        <authorList>
            <person name="MY HANH P."/>
        </authorList>
    </citation>
    <scope>NUCLEOTIDE SEQUENCE [LARGE SCALE GENOMIC DNA]</scope>
    <source>
        <strain evidence="2 3">HBCM 1154</strain>
    </source>
</reference>
<dbReference type="RefSeq" id="WP_342628345.1">
    <property type="nucleotide sequence ID" value="NZ_CP152276.1"/>
</dbReference>
<name>A0ABZ3D501_9PROT</name>
<accession>A0ABZ3D501</accession>
<keyword evidence="3" id="KW-1185">Reference proteome</keyword>
<dbReference type="Pfam" id="PF18922">
    <property type="entry name" value="DUF5672"/>
    <property type="match status" value="1"/>
</dbReference>
<protein>
    <submittedName>
        <fullName evidence="2">DUF5672 family protein</fullName>
    </submittedName>
</protein>